<feature type="transmembrane region" description="Helical" evidence="1">
    <location>
        <begin position="236"/>
        <end position="253"/>
    </location>
</feature>
<keyword evidence="5" id="KW-1185">Reference proteome</keyword>
<dbReference type="Proteomes" id="UP001059912">
    <property type="component" value="Chromosome 2"/>
</dbReference>
<dbReference type="AlphaFoldDB" id="A0AAE9SMW7"/>
<feature type="transmembrane region" description="Helical" evidence="1">
    <location>
        <begin position="123"/>
        <end position="142"/>
    </location>
</feature>
<sequence length="269" mass="30731">MIRKLNLLKIEDGLVYYTNEDNDCVLKETPHELVSRGVVRLFDCKQDRDSIYAMTSMTKLDIKWYAFLSSLYLCALLVAIPMSPHTVKIFGTFQPAGILIFPITFVILDAINATLRYEYAKTTTYFGAGLCAISSGLIALTFYTFDIDGAYHQVFYPLIKLYLINSLCILSADQANNMIFRALSSKLYKAPIWQRSIISSVVGQALYTIIWIGLFFNTSTSLTLLEKIYDNYLFKIVYAIVLIPLLYALVFTYKRIREKQGISCKEMHV</sequence>
<dbReference type="EMBL" id="CP050471">
    <property type="protein sequence ID" value="UTZ34389.1"/>
    <property type="molecule type" value="Genomic_DNA"/>
</dbReference>
<feature type="transmembrane region" description="Helical" evidence="1">
    <location>
        <begin position="89"/>
        <end position="111"/>
    </location>
</feature>
<dbReference type="EMBL" id="CP050468">
    <property type="protein sequence ID" value="UTZ29316.1"/>
    <property type="molecule type" value="Genomic_DNA"/>
</dbReference>
<evidence type="ECO:0000313" key="2">
    <source>
        <dbReference type="EMBL" id="UTZ29316.1"/>
    </source>
</evidence>
<accession>A0AAE9SMW7</accession>
<keyword evidence="1" id="KW-1133">Transmembrane helix</keyword>
<dbReference type="PANTHER" id="PTHR34300">
    <property type="entry name" value="QUEUOSINE PRECURSOR TRANSPORTER-RELATED"/>
    <property type="match status" value="1"/>
</dbReference>
<gene>
    <name evidence="2" type="ORF">HB761_22075</name>
    <name evidence="3" type="ORF">HB762_24810</name>
</gene>
<evidence type="ECO:0000313" key="3">
    <source>
        <dbReference type="EMBL" id="UTZ34389.1"/>
    </source>
</evidence>
<feature type="transmembrane region" description="Helical" evidence="1">
    <location>
        <begin position="154"/>
        <end position="172"/>
    </location>
</feature>
<keyword evidence="1" id="KW-0812">Transmembrane</keyword>
<dbReference type="Proteomes" id="UP001058687">
    <property type="component" value="Chromosome 2"/>
</dbReference>
<evidence type="ECO:0000313" key="4">
    <source>
        <dbReference type="Proteomes" id="UP001058687"/>
    </source>
</evidence>
<evidence type="ECO:0000313" key="5">
    <source>
        <dbReference type="Proteomes" id="UP001059912"/>
    </source>
</evidence>
<proteinExistence type="predicted"/>
<protein>
    <submittedName>
        <fullName evidence="2">VUT family protein</fullName>
    </submittedName>
</protein>
<reference evidence="2" key="1">
    <citation type="submission" date="2020-03" db="EMBL/GenBank/DDBJ databases">
        <title>Five strains of Vibrio campbellii isolated from Mariana Trench.</title>
        <authorList>
            <person name="Liang J."/>
            <person name="Zhang X.-H."/>
        </authorList>
    </citation>
    <scope>NUCLEOTIDE SEQUENCE</scope>
    <source>
        <strain evidence="3">LJC013</strain>
        <strain evidence="2">LJC014</strain>
    </source>
</reference>
<dbReference type="PANTHER" id="PTHR34300:SF2">
    <property type="entry name" value="QUEUOSINE PRECURSOR TRANSPORTER-RELATED"/>
    <property type="match status" value="1"/>
</dbReference>
<dbReference type="RefSeq" id="WP_010647288.1">
    <property type="nucleotide sequence ID" value="NZ_CP026322.1"/>
</dbReference>
<keyword evidence="1" id="KW-0472">Membrane</keyword>
<feature type="transmembrane region" description="Helical" evidence="1">
    <location>
        <begin position="192"/>
        <end position="216"/>
    </location>
</feature>
<feature type="transmembrane region" description="Helical" evidence="1">
    <location>
        <begin position="64"/>
        <end position="83"/>
    </location>
</feature>
<dbReference type="Pfam" id="PF02592">
    <property type="entry name" value="Vut_1"/>
    <property type="match status" value="1"/>
</dbReference>
<organism evidence="2 4">
    <name type="scientific">Vibrio campbellii</name>
    <dbReference type="NCBI Taxonomy" id="680"/>
    <lineage>
        <taxon>Bacteria</taxon>
        <taxon>Pseudomonadati</taxon>
        <taxon>Pseudomonadota</taxon>
        <taxon>Gammaproteobacteria</taxon>
        <taxon>Vibrionales</taxon>
        <taxon>Vibrionaceae</taxon>
        <taxon>Vibrio</taxon>
    </lineage>
</organism>
<dbReference type="InterPro" id="IPR003744">
    <property type="entry name" value="YhhQ"/>
</dbReference>
<dbReference type="GeneID" id="67380099"/>
<evidence type="ECO:0000256" key="1">
    <source>
        <dbReference type="SAM" id="Phobius"/>
    </source>
</evidence>
<name>A0AAE9SMW7_9VIBR</name>